<comment type="caution">
    <text evidence="1">The sequence shown here is derived from an EMBL/GenBank/DDBJ whole genome shotgun (WGS) entry which is preliminary data.</text>
</comment>
<dbReference type="RefSeq" id="WP_215791059.1">
    <property type="nucleotide sequence ID" value="NZ_JAHKKG010000008.1"/>
</dbReference>
<gene>
    <name evidence="1" type="ORF">KOI35_25825</name>
</gene>
<proteinExistence type="predicted"/>
<keyword evidence="2" id="KW-1185">Reference proteome</keyword>
<evidence type="ECO:0000313" key="1">
    <source>
        <dbReference type="EMBL" id="MBU2666936.1"/>
    </source>
</evidence>
<organism evidence="1 2">
    <name type="scientific">Paractinoplanes bogorensis</name>
    <dbReference type="NCBI Taxonomy" id="1610840"/>
    <lineage>
        <taxon>Bacteria</taxon>
        <taxon>Bacillati</taxon>
        <taxon>Actinomycetota</taxon>
        <taxon>Actinomycetes</taxon>
        <taxon>Micromonosporales</taxon>
        <taxon>Micromonosporaceae</taxon>
        <taxon>Paractinoplanes</taxon>
    </lineage>
</organism>
<dbReference type="EMBL" id="JAHKKG010000008">
    <property type="protein sequence ID" value="MBU2666936.1"/>
    <property type="molecule type" value="Genomic_DNA"/>
</dbReference>
<protein>
    <recommendedName>
        <fullName evidence="3">DUF222 domain-containing protein</fullName>
    </recommendedName>
</protein>
<reference evidence="1 2" key="1">
    <citation type="submission" date="2021-06" db="EMBL/GenBank/DDBJ databases">
        <title>Actinoplanes lichenicola sp. nov., and Actinoplanes ovalisporus sp. nov., isolated from lichen in Thailand.</title>
        <authorList>
            <person name="Saeng-In P."/>
            <person name="Kanchanasin P."/>
            <person name="Yuki M."/>
            <person name="Kudo T."/>
            <person name="Ohkuma M."/>
            <person name="Phongsopitanun W."/>
            <person name="Tanasupawat S."/>
        </authorList>
    </citation>
    <scope>NUCLEOTIDE SEQUENCE [LARGE SCALE GENOMIC DNA]</scope>
    <source>
        <strain evidence="1 2">NBRC 110975</strain>
    </source>
</reference>
<evidence type="ECO:0000313" key="2">
    <source>
        <dbReference type="Proteomes" id="UP001519654"/>
    </source>
</evidence>
<name>A0ABS5YV36_9ACTN</name>
<evidence type="ECO:0008006" key="3">
    <source>
        <dbReference type="Google" id="ProtNLM"/>
    </source>
</evidence>
<dbReference type="Proteomes" id="UP001519654">
    <property type="component" value="Unassembled WGS sequence"/>
</dbReference>
<accession>A0ABS5YV36</accession>
<sequence length="135" mass="14986">MDDSLLDAVRMARSHLADLVADGESADRLDDRLAGLLRRAAAGTDVTTELENALASEAIVRAWVADVRRDPELWPPDLRPGRRGAAYTALPGEPGPIGAPRYGCPHPDRDYYWFRRHVAQPIPECPTHRLRLVRG</sequence>